<evidence type="ECO:0000256" key="3">
    <source>
        <dbReference type="ARBA" id="ARBA00022538"/>
    </source>
</evidence>
<dbReference type="EMBL" id="PUHR01000353">
    <property type="protein sequence ID" value="KAG0654295.1"/>
    <property type="molecule type" value="Genomic_DNA"/>
</dbReference>
<dbReference type="GO" id="GO:0015079">
    <property type="term" value="F:potassium ion transmembrane transporter activity"/>
    <property type="evidence" value="ECO:0007669"/>
    <property type="project" value="InterPro"/>
</dbReference>
<dbReference type="OrthoDB" id="504708at2759"/>
<keyword evidence="2" id="KW-0813">Transport</keyword>
<comment type="subcellular location">
    <subcellularLocation>
        <location evidence="1">Membrane</location>
        <topology evidence="1">Multi-pass membrane protein</topology>
    </subcellularLocation>
</comment>
<keyword evidence="8 9" id="KW-0472">Membrane</keyword>
<evidence type="ECO:0000313" key="12">
    <source>
        <dbReference type="EMBL" id="KAG0654295.1"/>
    </source>
</evidence>
<feature type="transmembrane region" description="Helical" evidence="9">
    <location>
        <begin position="432"/>
        <end position="459"/>
    </location>
</feature>
<protein>
    <recommendedName>
        <fullName evidence="14">Potassium transporter</fullName>
    </recommendedName>
</protein>
<evidence type="ECO:0000256" key="4">
    <source>
        <dbReference type="ARBA" id="ARBA00022692"/>
    </source>
</evidence>
<name>A0A9P6VSH7_MAUEX</name>
<evidence type="ECO:0000256" key="6">
    <source>
        <dbReference type="ARBA" id="ARBA00022989"/>
    </source>
</evidence>
<organism evidence="12 13">
    <name type="scientific">Maudiozyma exigua</name>
    <name type="common">Yeast</name>
    <name type="synonym">Kazachstania exigua</name>
    <dbReference type="NCBI Taxonomy" id="34358"/>
    <lineage>
        <taxon>Eukaryota</taxon>
        <taxon>Fungi</taxon>
        <taxon>Dikarya</taxon>
        <taxon>Ascomycota</taxon>
        <taxon>Saccharomycotina</taxon>
        <taxon>Saccharomycetes</taxon>
        <taxon>Saccharomycetales</taxon>
        <taxon>Saccharomycetaceae</taxon>
        <taxon>Maudiozyma</taxon>
    </lineage>
</organism>
<evidence type="ECO:0000256" key="7">
    <source>
        <dbReference type="ARBA" id="ARBA00023065"/>
    </source>
</evidence>
<keyword evidence="3" id="KW-0633">Potassium transport</keyword>
<evidence type="ECO:0000256" key="5">
    <source>
        <dbReference type="ARBA" id="ARBA00022958"/>
    </source>
</evidence>
<feature type="transmembrane region" description="Helical" evidence="9">
    <location>
        <begin position="511"/>
        <end position="534"/>
    </location>
</feature>
<feature type="domain" description="K+ potassium transporter C-terminal" evidence="11">
    <location>
        <begin position="664"/>
        <end position="794"/>
    </location>
</feature>
<dbReference type="InterPro" id="IPR053952">
    <property type="entry name" value="K_trans_C"/>
</dbReference>
<evidence type="ECO:0000256" key="1">
    <source>
        <dbReference type="ARBA" id="ARBA00004141"/>
    </source>
</evidence>
<dbReference type="PANTHER" id="PTHR30540:SF83">
    <property type="entry name" value="K+ POTASSIUM TRANSPORTER"/>
    <property type="match status" value="1"/>
</dbReference>
<keyword evidence="6 9" id="KW-1133">Transmembrane helix</keyword>
<dbReference type="Pfam" id="PF02705">
    <property type="entry name" value="K_trans"/>
    <property type="match status" value="1"/>
</dbReference>
<keyword evidence="7" id="KW-0406">Ion transport</keyword>
<dbReference type="Pfam" id="PF22776">
    <property type="entry name" value="K_trans_C"/>
    <property type="match status" value="1"/>
</dbReference>
<dbReference type="Proteomes" id="UP000750334">
    <property type="component" value="Unassembled WGS sequence"/>
</dbReference>
<sequence>MARTSRSLTISRSCNNLNDYNNENRESCDFSNFDIESEPSYNTNDNNSTIEDESLTSSCSTITNDNLHSNNNNNNNHKKNNNWTRTLILAYSSLGSIYGDIGTSPLYTLTTIFADNSSPTKKEVTGVLSLIFWCFTLLVIVKYAFIVLQLGPNNGEGGQVAIYCKISNILHTGPIGVKFKDDEEDDINHITKSRTNTTNSNNNSSHLLSLSRTETRNSYMSTDTIFQSDNFKLFQNKKFKKFFSTFTLGLCFLGGSLVISDGLLTPTTSVLSAIEGIGLVVPSFENKTMPVSVCILIVLFAAQPLGSQYISLAFSPIMSVWFITIMVIGCINITKHPDVFRALNPAEAFYYLRDKRSINVLGSIMLSLTGCEAMFADVGHFSAVSVSLALCTIVYPSLMLMYLGQGAYLFDHPEAITSVFFLSVPGGKQSGFYWFVFIFATLATIIASQALILGVFSIIKQMIQIDCFPHLKVCYKSAKSSGTIFLPALNFLLMICVVLTCVGFRKSANVTAAYGLGISIDLLLTNVFLSLCMLTYYKVHWIIVLFFFCVFGSLEVCLIIANCIKIPHGAWFTIMVTAIMFSFFVFWRGCRVMKIKQEHRDRKRLQDILSKTETNQDRTFILGDRIRPVNNHENSDDVFVKPNFTKLNRYRGVAVMYTELHTLVNSNSTVPGIFADICRNFPALPECFIFVAVRTAKVPFIPIEERVVIQKIHNFEGFYKCIIRIGFMETVNMDTHMKVQIISKIKSQGLADDEKNDPIRFIQIFGKETIRSEAPIAKISFKRFFPWLWHEIRGFVIEWIFFPLNELQSKAVNISTRKTSEHDDILYIGKEVSI</sequence>
<feature type="transmembrane region" description="Helical" evidence="9">
    <location>
        <begin position="87"/>
        <end position="107"/>
    </location>
</feature>
<dbReference type="InterPro" id="IPR003855">
    <property type="entry name" value="K+_transporter"/>
</dbReference>
<keyword evidence="4 9" id="KW-0812">Transmembrane</keyword>
<evidence type="ECO:0000259" key="11">
    <source>
        <dbReference type="Pfam" id="PF22776"/>
    </source>
</evidence>
<keyword evidence="13" id="KW-1185">Reference proteome</keyword>
<dbReference type="AlphaFoldDB" id="A0A9P6VSH7"/>
<dbReference type="GO" id="GO:0016020">
    <property type="term" value="C:membrane"/>
    <property type="evidence" value="ECO:0007669"/>
    <property type="project" value="UniProtKB-SubCell"/>
</dbReference>
<evidence type="ECO:0000313" key="13">
    <source>
        <dbReference type="Proteomes" id="UP000750334"/>
    </source>
</evidence>
<reference evidence="12 13" key="1">
    <citation type="submission" date="2020-11" db="EMBL/GenBank/DDBJ databases">
        <title>Kefir isolates.</title>
        <authorList>
            <person name="Marcisauskas S."/>
            <person name="Kim Y."/>
            <person name="Blasche S."/>
        </authorList>
    </citation>
    <scope>NUCLEOTIDE SEQUENCE [LARGE SCALE GENOMIC DNA]</scope>
    <source>
        <strain evidence="12 13">OG2</strain>
    </source>
</reference>
<evidence type="ECO:0000256" key="8">
    <source>
        <dbReference type="ARBA" id="ARBA00023136"/>
    </source>
</evidence>
<proteinExistence type="predicted"/>
<feature type="transmembrane region" description="Helical" evidence="9">
    <location>
        <begin position="312"/>
        <end position="334"/>
    </location>
</feature>
<evidence type="ECO:0008006" key="14">
    <source>
        <dbReference type="Google" id="ProtNLM"/>
    </source>
</evidence>
<comment type="caution">
    <text evidence="12">The sequence shown here is derived from an EMBL/GenBank/DDBJ whole genome shotgun (WGS) entry which is preliminary data.</text>
</comment>
<feature type="transmembrane region" description="Helical" evidence="9">
    <location>
        <begin position="242"/>
        <end position="259"/>
    </location>
</feature>
<dbReference type="PANTHER" id="PTHR30540">
    <property type="entry name" value="OSMOTIC STRESS POTASSIUM TRANSPORTER"/>
    <property type="match status" value="1"/>
</dbReference>
<feature type="transmembrane region" description="Helical" evidence="9">
    <location>
        <begin position="480"/>
        <end position="505"/>
    </location>
</feature>
<evidence type="ECO:0000256" key="9">
    <source>
        <dbReference type="SAM" id="Phobius"/>
    </source>
</evidence>
<gene>
    <name evidence="12" type="ORF">C6P45_003458</name>
</gene>
<evidence type="ECO:0000259" key="10">
    <source>
        <dbReference type="Pfam" id="PF02705"/>
    </source>
</evidence>
<feature type="transmembrane region" description="Helical" evidence="9">
    <location>
        <begin position="127"/>
        <end position="148"/>
    </location>
</feature>
<feature type="transmembrane region" description="Helical" evidence="9">
    <location>
        <begin position="568"/>
        <end position="587"/>
    </location>
</feature>
<accession>A0A9P6VSH7</accession>
<keyword evidence="5" id="KW-0630">Potassium</keyword>
<feature type="domain" description="K+ potassium transporter integral membrane" evidence="10">
    <location>
        <begin position="90"/>
        <end position="610"/>
    </location>
</feature>
<dbReference type="InterPro" id="IPR053951">
    <property type="entry name" value="K_trans_N"/>
</dbReference>
<evidence type="ECO:0000256" key="2">
    <source>
        <dbReference type="ARBA" id="ARBA00022448"/>
    </source>
</evidence>
<feature type="transmembrane region" description="Helical" evidence="9">
    <location>
        <begin position="541"/>
        <end position="562"/>
    </location>
</feature>
<feature type="transmembrane region" description="Helical" evidence="9">
    <location>
        <begin position="383"/>
        <end position="403"/>
    </location>
</feature>
<dbReference type="NCBIfam" id="TIGR00794">
    <property type="entry name" value="kup"/>
    <property type="match status" value="1"/>
</dbReference>